<keyword evidence="2" id="KW-0238">DNA-binding</keyword>
<dbReference type="Gene3D" id="1.10.260.40">
    <property type="entry name" value="lambda repressor-like DNA-binding domains"/>
    <property type="match status" value="1"/>
</dbReference>
<name>A0ABX1T0F3_9BIFI</name>
<dbReference type="PANTHER" id="PTHR30146">
    <property type="entry name" value="LACI-RELATED TRANSCRIPTIONAL REPRESSOR"/>
    <property type="match status" value="1"/>
</dbReference>
<comment type="caution">
    <text evidence="5">The sequence shown here is derived from an EMBL/GenBank/DDBJ whole genome shotgun (WGS) entry which is preliminary data.</text>
</comment>
<evidence type="ECO:0000313" key="5">
    <source>
        <dbReference type="EMBL" id="NMN02138.1"/>
    </source>
</evidence>
<dbReference type="SMART" id="SM00354">
    <property type="entry name" value="HTH_LACI"/>
    <property type="match status" value="1"/>
</dbReference>
<evidence type="ECO:0000256" key="2">
    <source>
        <dbReference type="ARBA" id="ARBA00023125"/>
    </source>
</evidence>
<dbReference type="InterPro" id="IPR046335">
    <property type="entry name" value="LacI/GalR-like_sensor"/>
</dbReference>
<evidence type="ECO:0000256" key="1">
    <source>
        <dbReference type="ARBA" id="ARBA00023015"/>
    </source>
</evidence>
<dbReference type="InterPro" id="IPR010982">
    <property type="entry name" value="Lambda_DNA-bd_dom_sf"/>
</dbReference>
<evidence type="ECO:0000259" key="4">
    <source>
        <dbReference type="PROSITE" id="PS50932"/>
    </source>
</evidence>
<evidence type="ECO:0000313" key="6">
    <source>
        <dbReference type="Proteomes" id="UP000553756"/>
    </source>
</evidence>
<organism evidence="5 6">
    <name type="scientific">Bifidobacterium panos</name>
    <dbReference type="NCBI Taxonomy" id="2675321"/>
    <lineage>
        <taxon>Bacteria</taxon>
        <taxon>Bacillati</taxon>
        <taxon>Actinomycetota</taxon>
        <taxon>Actinomycetes</taxon>
        <taxon>Bifidobacteriales</taxon>
        <taxon>Bifidobacteriaceae</taxon>
        <taxon>Bifidobacterium</taxon>
    </lineage>
</organism>
<dbReference type="Gene3D" id="3.40.50.2300">
    <property type="match status" value="2"/>
</dbReference>
<dbReference type="InterPro" id="IPR000843">
    <property type="entry name" value="HTH_LacI"/>
</dbReference>
<dbReference type="CDD" id="cd06296">
    <property type="entry name" value="PBP1_CatR-like"/>
    <property type="match status" value="1"/>
</dbReference>
<dbReference type="RefSeq" id="WP_172144970.1">
    <property type="nucleotide sequence ID" value="NZ_JAAIIJ010000015.1"/>
</dbReference>
<evidence type="ECO:0000256" key="3">
    <source>
        <dbReference type="ARBA" id="ARBA00023163"/>
    </source>
</evidence>
<dbReference type="SUPFAM" id="SSF53822">
    <property type="entry name" value="Periplasmic binding protein-like I"/>
    <property type="match status" value="1"/>
</dbReference>
<gene>
    <name evidence="5" type="ORF">G1C94_0760</name>
</gene>
<keyword evidence="6" id="KW-1185">Reference proteome</keyword>
<reference evidence="5 6" key="1">
    <citation type="submission" date="2020-02" db="EMBL/GenBank/DDBJ databases">
        <title>Characterization of phylogenetic diversity of novel bifidobacterial species isolated in Czech ZOOs.</title>
        <authorList>
            <person name="Lugli G.A."/>
            <person name="Vera N.B."/>
            <person name="Ventura M."/>
        </authorList>
    </citation>
    <scope>NUCLEOTIDE SEQUENCE [LARGE SCALE GENOMIC DNA]</scope>
    <source>
        <strain evidence="5 6">DSM 109963</strain>
    </source>
</reference>
<dbReference type="PROSITE" id="PS50932">
    <property type="entry name" value="HTH_LACI_2"/>
    <property type="match status" value="1"/>
</dbReference>
<keyword evidence="1" id="KW-0805">Transcription regulation</keyword>
<dbReference type="Proteomes" id="UP000553756">
    <property type="component" value="Unassembled WGS sequence"/>
</dbReference>
<accession>A0ABX1T0F3</accession>
<dbReference type="SUPFAM" id="SSF47413">
    <property type="entry name" value="lambda repressor-like DNA-binding domains"/>
    <property type="match status" value="1"/>
</dbReference>
<feature type="domain" description="HTH lacI-type" evidence="4">
    <location>
        <begin position="14"/>
        <end position="68"/>
    </location>
</feature>
<dbReference type="Pfam" id="PF13377">
    <property type="entry name" value="Peripla_BP_3"/>
    <property type="match status" value="1"/>
</dbReference>
<dbReference type="CDD" id="cd01392">
    <property type="entry name" value="HTH_LacI"/>
    <property type="match status" value="1"/>
</dbReference>
<dbReference type="EMBL" id="JAAIIJ010000015">
    <property type="protein sequence ID" value="NMN02138.1"/>
    <property type="molecule type" value="Genomic_DNA"/>
</dbReference>
<dbReference type="InterPro" id="IPR028082">
    <property type="entry name" value="Peripla_BP_I"/>
</dbReference>
<dbReference type="PANTHER" id="PTHR30146:SF153">
    <property type="entry name" value="LACTOSE OPERON REPRESSOR"/>
    <property type="match status" value="1"/>
</dbReference>
<proteinExistence type="predicted"/>
<dbReference type="Pfam" id="PF00356">
    <property type="entry name" value="LacI"/>
    <property type="match status" value="1"/>
</dbReference>
<keyword evidence="3" id="KW-0804">Transcription</keyword>
<protein>
    <submittedName>
        <fullName evidence="5">LacI family transcriptional regulator</fullName>
    </submittedName>
</protein>
<sequence>MNTSTRKQNKKSSIRLADIAKETGYSLATVSKALNGRADVSEDTRQAINAALNKYGYSRKATVGKNQQLIEIVFQDFDNVWALEVMRGTIREAKLHALSVITTEGGSRKHPDSSWIDNMLRRQTAGAILVFSNLTRIEQNKLRSRGIPFVLFDPFGDPEPTTLSVQADNWTGGVSATRHLLALGHTRIGIITGPGEMMCSKARHDGYTSALAEQGIEADPELITEGDFTTPGGYAQAISLLQQPNRPTAIFAGNDLQAMGVYEAARQLNLRVPEDLSIVGFDDVQTAAFLGPALTTVKQPLQDMARTAVRMLVEAMKEGDVLQPHVIMPTSLIVRGSTSEPHAANRAKQRR</sequence>